<dbReference type="InterPro" id="IPR002123">
    <property type="entry name" value="Plipid/glycerol_acylTrfase"/>
</dbReference>
<sequence length="637" mass="73008">MSIGSTLRNIFYSLIRIFAKIIFTIFYRDHGAFHRENFPEDDGTPILFIAAPHGNFLMDAITIFVTCPRNMYFLSAKANFNYPIFGTIITILGCIPVTRPQDVERVNGDGLVKVIEEGRVVEGEGLGKILKVGDNLYVEFEGPDNNEMLKEASGTVEEIINENLIRIKDPGMKWLTKGRRKGKFRRLVEYGSVVIRVERGNTLKTLEGLNFIPKSVTQSVSRSWDRLSSSPGKLPFLIKDDQPDEIVIYPQNPEATERTPLLNVNIYSAVYNHFSKSQCVAIFPEGTSHDNEHMLSLKYGCAVMSLGYLASREPDSFGNEKKLKIVPCGLNFFNRHRFRSRVFVDVGPPIEIEPRLVELYRSGAEGKRQACQELLKSIQTSLSELTVNAPDYYTLLFFKTASRLYRESLPNELSFPKKLALLRKIAKKYAANTPPTDEARKLKYDVVAYVQKLRSHRLSPPHMSTTPISLFFYLPLFIILVVLTIPGLVLFFPIGIIAKYVGKKQGENAMLYDDNSLAITRWPGRDVIATWKMMSGLVLFITFDIIYTAIMVHFIKMYDLYECQSRKDVFLLGLCIYAFFWTTVAYATILSWERMCWVGKRVWVGIWSLFNPRERQSLISWKKELTLRVCRWVENDN</sequence>
<comment type="caution">
    <text evidence="3">The sequence shown here is derived from an EMBL/GenBank/DDBJ whole genome shotgun (WGS) entry which is preliminary data.</text>
</comment>
<feature type="transmembrane region" description="Helical" evidence="1">
    <location>
        <begin position="46"/>
        <end position="67"/>
    </location>
</feature>
<feature type="transmembrane region" description="Helical" evidence="1">
    <location>
        <begin position="470"/>
        <end position="498"/>
    </location>
</feature>
<evidence type="ECO:0000259" key="2">
    <source>
        <dbReference type="SMART" id="SM00563"/>
    </source>
</evidence>
<keyword evidence="1" id="KW-1133">Transmembrane helix</keyword>
<dbReference type="SMART" id="SM00563">
    <property type="entry name" value="PlsC"/>
    <property type="match status" value="1"/>
</dbReference>
<proteinExistence type="predicted"/>
<dbReference type="EMBL" id="CAMKVN010000851">
    <property type="protein sequence ID" value="CAI2171726.1"/>
    <property type="molecule type" value="Genomic_DNA"/>
</dbReference>
<evidence type="ECO:0000256" key="1">
    <source>
        <dbReference type="SAM" id="Phobius"/>
    </source>
</evidence>
<dbReference type="GO" id="GO:0004366">
    <property type="term" value="F:glycerol-3-phosphate O-acyltransferase activity"/>
    <property type="evidence" value="ECO:0007669"/>
    <property type="project" value="TreeGrafter"/>
</dbReference>
<protein>
    <submittedName>
        <fullName evidence="3">17810_t:CDS:1</fullName>
    </submittedName>
</protein>
<gene>
    <name evidence="3" type="ORF">FWILDA_LOCUS5223</name>
</gene>
<keyword evidence="4" id="KW-1185">Reference proteome</keyword>
<keyword evidence="1" id="KW-0812">Transmembrane</keyword>
<feature type="transmembrane region" description="Helical" evidence="1">
    <location>
        <begin position="7"/>
        <end position="26"/>
    </location>
</feature>
<keyword evidence="1" id="KW-0472">Membrane</keyword>
<dbReference type="GO" id="GO:0016287">
    <property type="term" value="F:glycerone-phosphate O-acyltransferase activity"/>
    <property type="evidence" value="ECO:0007669"/>
    <property type="project" value="TreeGrafter"/>
</dbReference>
<dbReference type="SUPFAM" id="SSF69593">
    <property type="entry name" value="Glycerol-3-phosphate (1)-acyltransferase"/>
    <property type="match status" value="2"/>
</dbReference>
<dbReference type="Proteomes" id="UP001153678">
    <property type="component" value="Unassembled WGS sequence"/>
</dbReference>
<dbReference type="AlphaFoldDB" id="A0A9W4WLV8"/>
<feature type="transmembrane region" description="Helical" evidence="1">
    <location>
        <begin position="570"/>
        <end position="592"/>
    </location>
</feature>
<feature type="domain" description="Phospholipid/glycerol acyltransferase" evidence="2">
    <location>
        <begin position="47"/>
        <end position="333"/>
    </location>
</feature>
<dbReference type="InterPro" id="IPR052744">
    <property type="entry name" value="GPAT/DAPAT"/>
</dbReference>
<dbReference type="GO" id="GO:0008654">
    <property type="term" value="P:phospholipid biosynthetic process"/>
    <property type="evidence" value="ECO:0007669"/>
    <property type="project" value="TreeGrafter"/>
</dbReference>
<dbReference type="OrthoDB" id="1044435at2759"/>
<evidence type="ECO:0000313" key="3">
    <source>
        <dbReference type="EMBL" id="CAI2171726.1"/>
    </source>
</evidence>
<organism evidence="3 4">
    <name type="scientific">Funneliformis geosporum</name>
    <dbReference type="NCBI Taxonomy" id="1117311"/>
    <lineage>
        <taxon>Eukaryota</taxon>
        <taxon>Fungi</taxon>
        <taxon>Fungi incertae sedis</taxon>
        <taxon>Mucoromycota</taxon>
        <taxon>Glomeromycotina</taxon>
        <taxon>Glomeromycetes</taxon>
        <taxon>Glomerales</taxon>
        <taxon>Glomeraceae</taxon>
        <taxon>Funneliformis</taxon>
    </lineage>
</organism>
<reference evidence="3" key="1">
    <citation type="submission" date="2022-08" db="EMBL/GenBank/DDBJ databases">
        <authorList>
            <person name="Kallberg Y."/>
            <person name="Tangrot J."/>
            <person name="Rosling A."/>
        </authorList>
    </citation>
    <scope>NUCLEOTIDE SEQUENCE</scope>
    <source>
        <strain evidence="3">Wild A</strain>
    </source>
</reference>
<dbReference type="PANTHER" id="PTHR31605">
    <property type="entry name" value="GLYCEROL-3-PHOSPHATE O-ACYLTRANSFERASE 1"/>
    <property type="match status" value="1"/>
</dbReference>
<dbReference type="Pfam" id="PF01553">
    <property type="entry name" value="Acyltransferase"/>
    <property type="match status" value="1"/>
</dbReference>
<feature type="transmembrane region" description="Helical" evidence="1">
    <location>
        <begin position="537"/>
        <end position="558"/>
    </location>
</feature>
<dbReference type="PANTHER" id="PTHR31605:SF0">
    <property type="entry name" value="GLYCEROL-3-PHOSPHATE O-ACYLTRANSFERASE 1"/>
    <property type="match status" value="1"/>
</dbReference>
<evidence type="ECO:0000313" key="4">
    <source>
        <dbReference type="Proteomes" id="UP001153678"/>
    </source>
</evidence>
<accession>A0A9W4WLV8</accession>
<feature type="transmembrane region" description="Helical" evidence="1">
    <location>
        <begin position="79"/>
        <end position="98"/>
    </location>
</feature>
<name>A0A9W4WLV8_9GLOM</name>